<evidence type="ECO:0000256" key="6">
    <source>
        <dbReference type="ARBA" id="ARBA00022737"/>
    </source>
</evidence>
<dbReference type="PANTHER" id="PTHR11630:SF46">
    <property type="entry name" value="DNA REPLICATION LICENSING FACTOR MCM3-RELATED"/>
    <property type="match status" value="1"/>
</dbReference>
<dbReference type="GO" id="GO:0017116">
    <property type="term" value="F:single-stranded DNA helicase activity"/>
    <property type="evidence" value="ECO:0007669"/>
    <property type="project" value="TreeGrafter"/>
</dbReference>
<comment type="caution">
    <text evidence="18">The sequence shown here is derived from an EMBL/GenBank/DDBJ whole genome shotgun (WGS) entry which is preliminary data.</text>
</comment>
<evidence type="ECO:0000256" key="5">
    <source>
        <dbReference type="ARBA" id="ARBA00022705"/>
    </source>
</evidence>
<keyword evidence="12" id="KW-0539">Nucleus</keyword>
<dbReference type="AlphaFoldDB" id="A0AAV2YNH4"/>
<evidence type="ECO:0000256" key="2">
    <source>
        <dbReference type="ARBA" id="ARBA00008010"/>
    </source>
</evidence>
<feature type="region of interest" description="Disordered" evidence="16">
    <location>
        <begin position="448"/>
        <end position="468"/>
    </location>
</feature>
<dbReference type="InterPro" id="IPR001611">
    <property type="entry name" value="Leu-rich_rpt"/>
</dbReference>
<evidence type="ECO:0000256" key="11">
    <source>
        <dbReference type="ARBA" id="ARBA00023125"/>
    </source>
</evidence>
<dbReference type="InterPro" id="IPR027925">
    <property type="entry name" value="MCM_N"/>
</dbReference>
<dbReference type="Pfam" id="PF14551">
    <property type="entry name" value="MCM_N"/>
    <property type="match status" value="1"/>
</dbReference>
<name>A0AAV2YNH4_9STRA</name>
<reference evidence="18" key="1">
    <citation type="submission" date="2022-11" db="EMBL/GenBank/DDBJ databases">
        <authorList>
            <person name="Morgan W.R."/>
            <person name="Tartar A."/>
        </authorList>
    </citation>
    <scope>NUCLEOTIDE SEQUENCE</scope>
    <source>
        <strain evidence="18">ARSEF 373</strain>
    </source>
</reference>
<feature type="region of interest" description="Disordered" evidence="16">
    <location>
        <begin position="944"/>
        <end position="1001"/>
    </location>
</feature>
<dbReference type="EC" id="3.6.4.12" evidence="3"/>
<dbReference type="InterPro" id="IPR031327">
    <property type="entry name" value="MCM"/>
</dbReference>
<dbReference type="InterPro" id="IPR008046">
    <property type="entry name" value="Mcm3"/>
</dbReference>
<keyword evidence="5" id="KW-0235">DNA replication</keyword>
<dbReference type="PROSITE" id="PS51450">
    <property type="entry name" value="LRR"/>
    <property type="match status" value="3"/>
</dbReference>
<dbReference type="InterPro" id="IPR041562">
    <property type="entry name" value="MCM_lid"/>
</dbReference>
<dbReference type="InterPro" id="IPR001208">
    <property type="entry name" value="MCM_dom"/>
</dbReference>
<dbReference type="SUPFAM" id="SSF52540">
    <property type="entry name" value="P-loop containing nucleoside triphosphate hydrolases"/>
    <property type="match status" value="1"/>
</dbReference>
<dbReference type="Gene3D" id="3.40.50.300">
    <property type="entry name" value="P-loop containing nucleotide triphosphate hydrolases"/>
    <property type="match status" value="1"/>
</dbReference>
<dbReference type="FunFam" id="2.20.28.10:FF:000008">
    <property type="entry name" value="DNA helicase"/>
    <property type="match status" value="1"/>
</dbReference>
<dbReference type="SMART" id="SM00350">
    <property type="entry name" value="MCM"/>
    <property type="match status" value="1"/>
</dbReference>
<dbReference type="PRINTS" id="PR01657">
    <property type="entry name" value="MCMFAMILY"/>
</dbReference>
<gene>
    <name evidence="18" type="ORF">N0F65_011801</name>
</gene>
<evidence type="ECO:0000256" key="14">
    <source>
        <dbReference type="RuleBase" id="RU004070"/>
    </source>
</evidence>
<proteinExistence type="inferred from homology"/>
<keyword evidence="7 14" id="KW-0547">Nucleotide-binding</keyword>
<dbReference type="SMART" id="SM00369">
    <property type="entry name" value="LRR_TYP"/>
    <property type="match status" value="4"/>
</dbReference>
<organism evidence="18 19">
    <name type="scientific">Lagenidium giganteum</name>
    <dbReference type="NCBI Taxonomy" id="4803"/>
    <lineage>
        <taxon>Eukaryota</taxon>
        <taxon>Sar</taxon>
        <taxon>Stramenopiles</taxon>
        <taxon>Oomycota</taxon>
        <taxon>Peronosporomycetes</taxon>
        <taxon>Pythiales</taxon>
        <taxon>Pythiaceae</taxon>
    </lineage>
</organism>
<dbReference type="Gene3D" id="2.20.28.10">
    <property type="match status" value="1"/>
</dbReference>
<dbReference type="SUPFAM" id="SSF52058">
    <property type="entry name" value="L domain-like"/>
    <property type="match status" value="1"/>
</dbReference>
<dbReference type="GO" id="GO:0042555">
    <property type="term" value="C:MCM complex"/>
    <property type="evidence" value="ECO:0007669"/>
    <property type="project" value="InterPro"/>
</dbReference>
<comment type="similarity">
    <text evidence="2 14">Belongs to the MCM family.</text>
</comment>
<comment type="catalytic activity">
    <reaction evidence="13">
        <text>ATP + H2O = ADP + phosphate + H(+)</text>
        <dbReference type="Rhea" id="RHEA:13065"/>
        <dbReference type="ChEBI" id="CHEBI:15377"/>
        <dbReference type="ChEBI" id="CHEBI:15378"/>
        <dbReference type="ChEBI" id="CHEBI:30616"/>
        <dbReference type="ChEBI" id="CHEBI:43474"/>
        <dbReference type="ChEBI" id="CHEBI:456216"/>
        <dbReference type="EC" id="3.6.4.12"/>
    </reaction>
</comment>
<dbReference type="InterPro" id="IPR018525">
    <property type="entry name" value="MCM_CS"/>
</dbReference>
<dbReference type="PRINTS" id="PR01659">
    <property type="entry name" value="MCMPROTEIN3"/>
</dbReference>
<dbReference type="SUPFAM" id="SSF50249">
    <property type="entry name" value="Nucleic acid-binding proteins"/>
    <property type="match status" value="1"/>
</dbReference>
<dbReference type="GO" id="GO:0003697">
    <property type="term" value="F:single-stranded DNA binding"/>
    <property type="evidence" value="ECO:0007669"/>
    <property type="project" value="TreeGrafter"/>
</dbReference>
<evidence type="ECO:0000256" key="4">
    <source>
        <dbReference type="ARBA" id="ARBA00022614"/>
    </source>
</evidence>
<sequence>MGILLPDENGVLDLQDKSWVMLDEVVWTYTETLLVLNVSQNQLVQLPSEVGNLTLLRELHLANNRITSLPVEISRCVHLRKLDLHRNRLTELPPQIQYCERLEVIDVSHNELTSLPLELGKLQFLRLLNARYNRLTTIPHTLCDCPKLEEVGCDGNSGLEDIPESLRGNTKLVLWICSTVKQHRSEVQELVAINMELERMARLGDEERLHLREEITRLEKAKAALERERPRHYLMVKKQVLRVSSAVCSIIGGRGSESERPDRRQRARDVDMDLLQQDALDEAFRRHKSYFQQFLENEDGFGNYAEKVRAMMNQRGTRLGVNLNDLLEYDSSFMDAATNGQDNIVDRVLRQPMEYIPPFEAAIKELVFNYDSLYGTKERESSKDIEFHVGFEGDFGHHNVNPRGLLASYLCQMVCVHGIITKCSAVRPKVVKSVHYCPETQQMLSREYRDNTSLSGAPTSSVYPTKDENGNHLETEFGLCQYKDYQVLSMQETPETAPLGQLPRSCDVIVENDLVDKCKPGDRVRIVGIYRPLGGKSAAQGSAVFRTTLIANNVQLLGKEVNGIVMTTEDLLNVREFAKREDAFDILARSIAPSIFGHNEIKQALLLQLLGGVEKNLENGTHLRGDINVLMVGDPSTAKSQLLRFVRTIAPLAVNTTGRGSSGVGLTAAVTMDPDTKERRLEAGAMVLADRGIVCIDEFDKMGEADRVAIHEVMEQQTVTIAKAGIHATLNARCSVLAAANPVYGQYNKNKRPQENIGLPDSLLSRFDLLFVVLDKLDRGADRNISDHVLRMHRYVRPGQEGTPLSFEVSSTDHMAQGDNNKDDTSESIFQKYDPLLHGGLRSEQGILTLDFLKKFIYYAKTRFQPVLTDSAIDLIAEGYAELRSQQNDRTLPVTARSLETLIRLASAHAKTRLSKSIEVQDAEKAMSLMSFALYHEAADGEKALESRRESSSAPVDITATITDAKAAEPEVEEDVVPMPQPVKTKGVSPSRKRDRSAFSSDDLGSQVCELLSEMNAALQDGDDDQFPLTTVLSRLNAQRTDAHTQVSRAELEDVLAKLEMENKLMYVRDGDDPVVMLV</sequence>
<dbReference type="InterPro" id="IPR003591">
    <property type="entry name" value="Leu-rich_rpt_typical-subtyp"/>
</dbReference>
<evidence type="ECO:0000256" key="12">
    <source>
        <dbReference type="ARBA" id="ARBA00023242"/>
    </source>
</evidence>
<accession>A0AAV2YNH4</accession>
<dbReference type="Gene3D" id="2.40.50.140">
    <property type="entry name" value="Nucleic acid-binding proteins"/>
    <property type="match status" value="1"/>
</dbReference>
<dbReference type="GO" id="GO:0005524">
    <property type="term" value="F:ATP binding"/>
    <property type="evidence" value="ECO:0007669"/>
    <property type="project" value="UniProtKB-KW"/>
</dbReference>
<evidence type="ECO:0000256" key="15">
    <source>
        <dbReference type="SAM" id="Coils"/>
    </source>
</evidence>
<dbReference type="Pfam" id="PF00493">
    <property type="entry name" value="MCM"/>
    <property type="match status" value="1"/>
</dbReference>
<evidence type="ECO:0000256" key="16">
    <source>
        <dbReference type="SAM" id="MobiDB-lite"/>
    </source>
</evidence>
<dbReference type="Pfam" id="PF17207">
    <property type="entry name" value="MCM_OB"/>
    <property type="match status" value="1"/>
</dbReference>
<dbReference type="SMART" id="SM00364">
    <property type="entry name" value="LRR_BAC"/>
    <property type="match status" value="5"/>
</dbReference>
<evidence type="ECO:0000256" key="9">
    <source>
        <dbReference type="ARBA" id="ARBA00022806"/>
    </source>
</evidence>
<dbReference type="EMBL" id="DAKRPA010000163">
    <property type="protein sequence ID" value="DAZ96577.1"/>
    <property type="molecule type" value="Genomic_DNA"/>
</dbReference>
<evidence type="ECO:0000256" key="3">
    <source>
        <dbReference type="ARBA" id="ARBA00012551"/>
    </source>
</evidence>
<dbReference type="GO" id="GO:0006271">
    <property type="term" value="P:DNA strand elongation involved in DNA replication"/>
    <property type="evidence" value="ECO:0007669"/>
    <property type="project" value="TreeGrafter"/>
</dbReference>
<dbReference type="InterPro" id="IPR012340">
    <property type="entry name" value="NA-bd_OB-fold"/>
</dbReference>
<keyword evidence="9" id="KW-0347">Helicase</keyword>
<keyword evidence="6" id="KW-0677">Repeat</keyword>
<evidence type="ECO:0000256" key="10">
    <source>
        <dbReference type="ARBA" id="ARBA00022840"/>
    </source>
</evidence>
<feature type="coiled-coil region" evidence="15">
    <location>
        <begin position="180"/>
        <end position="228"/>
    </location>
</feature>
<evidence type="ECO:0000256" key="8">
    <source>
        <dbReference type="ARBA" id="ARBA00022801"/>
    </source>
</evidence>
<dbReference type="Gene3D" id="3.30.1640.10">
    <property type="entry name" value="mini-chromosome maintenance (MCM) complex, chain A, domain 1"/>
    <property type="match status" value="1"/>
</dbReference>
<dbReference type="PANTHER" id="PTHR11630">
    <property type="entry name" value="DNA REPLICATION LICENSING FACTOR MCM FAMILY MEMBER"/>
    <property type="match status" value="1"/>
</dbReference>
<evidence type="ECO:0000256" key="7">
    <source>
        <dbReference type="ARBA" id="ARBA00022741"/>
    </source>
</evidence>
<dbReference type="InterPro" id="IPR027417">
    <property type="entry name" value="P-loop_NTPase"/>
</dbReference>
<dbReference type="GO" id="GO:1902975">
    <property type="term" value="P:mitotic DNA replication initiation"/>
    <property type="evidence" value="ECO:0007669"/>
    <property type="project" value="TreeGrafter"/>
</dbReference>
<dbReference type="Proteomes" id="UP001146120">
    <property type="component" value="Unassembled WGS sequence"/>
</dbReference>
<evidence type="ECO:0000259" key="17">
    <source>
        <dbReference type="PROSITE" id="PS50051"/>
    </source>
</evidence>
<dbReference type="SMART" id="SM00382">
    <property type="entry name" value="AAA"/>
    <property type="match status" value="1"/>
</dbReference>
<reference evidence="18" key="2">
    <citation type="journal article" date="2023" name="Microbiol Resour">
        <title>Decontamination and Annotation of the Draft Genome Sequence of the Oomycete Lagenidium giganteum ARSEF 373.</title>
        <authorList>
            <person name="Morgan W.R."/>
            <person name="Tartar A."/>
        </authorList>
    </citation>
    <scope>NUCLEOTIDE SEQUENCE</scope>
    <source>
        <strain evidence="18">ARSEF 373</strain>
    </source>
</reference>
<dbReference type="Gene3D" id="3.80.10.10">
    <property type="entry name" value="Ribonuclease Inhibitor"/>
    <property type="match status" value="1"/>
</dbReference>
<dbReference type="GO" id="GO:0005634">
    <property type="term" value="C:nucleus"/>
    <property type="evidence" value="ECO:0007669"/>
    <property type="project" value="UniProtKB-SubCell"/>
</dbReference>
<dbReference type="PROSITE" id="PS00847">
    <property type="entry name" value="MCM_1"/>
    <property type="match status" value="1"/>
</dbReference>
<keyword evidence="15" id="KW-0175">Coiled coil</keyword>
<evidence type="ECO:0000256" key="13">
    <source>
        <dbReference type="ARBA" id="ARBA00047995"/>
    </source>
</evidence>
<dbReference type="InterPro" id="IPR032675">
    <property type="entry name" value="LRR_dom_sf"/>
</dbReference>
<dbReference type="GO" id="GO:0016787">
    <property type="term" value="F:hydrolase activity"/>
    <property type="evidence" value="ECO:0007669"/>
    <property type="project" value="UniProtKB-KW"/>
</dbReference>
<keyword evidence="11 14" id="KW-0238">DNA-binding</keyword>
<evidence type="ECO:0000256" key="1">
    <source>
        <dbReference type="ARBA" id="ARBA00004123"/>
    </source>
</evidence>
<keyword evidence="19" id="KW-1185">Reference proteome</keyword>
<feature type="compositionally biased region" description="Polar residues" evidence="16">
    <location>
        <begin position="451"/>
        <end position="463"/>
    </location>
</feature>
<keyword evidence="4" id="KW-0433">Leucine-rich repeat</keyword>
<comment type="subcellular location">
    <subcellularLocation>
        <location evidence="1">Nucleus</location>
    </subcellularLocation>
</comment>
<dbReference type="Pfam" id="PF13855">
    <property type="entry name" value="LRR_8"/>
    <property type="match status" value="1"/>
</dbReference>
<keyword evidence="10 14" id="KW-0067">ATP-binding</keyword>
<dbReference type="InterPro" id="IPR003593">
    <property type="entry name" value="AAA+_ATPase"/>
</dbReference>
<keyword evidence="8" id="KW-0378">Hydrolase</keyword>
<feature type="domain" description="MCM C-terminal AAA(+) ATPase" evidence="17">
    <location>
        <begin position="583"/>
        <end position="789"/>
    </location>
</feature>
<protein>
    <recommendedName>
        <fullName evidence="3">DNA helicase</fullName>
        <ecNumber evidence="3">3.6.4.12</ecNumber>
    </recommendedName>
</protein>
<dbReference type="Pfam" id="PF17855">
    <property type="entry name" value="MCM_lid"/>
    <property type="match status" value="1"/>
</dbReference>
<dbReference type="PROSITE" id="PS50051">
    <property type="entry name" value="MCM_2"/>
    <property type="match status" value="1"/>
</dbReference>
<dbReference type="InterPro" id="IPR033762">
    <property type="entry name" value="MCM_OB"/>
</dbReference>
<dbReference type="GO" id="GO:0000727">
    <property type="term" value="P:double-strand break repair via break-induced replication"/>
    <property type="evidence" value="ECO:0007669"/>
    <property type="project" value="TreeGrafter"/>
</dbReference>
<evidence type="ECO:0000313" key="19">
    <source>
        <dbReference type="Proteomes" id="UP001146120"/>
    </source>
</evidence>
<evidence type="ECO:0000313" key="18">
    <source>
        <dbReference type="EMBL" id="DAZ96577.1"/>
    </source>
</evidence>